<keyword evidence="8" id="KW-1185">Reference proteome</keyword>
<dbReference type="InterPro" id="IPR002100">
    <property type="entry name" value="TF_MADSbox"/>
</dbReference>
<dbReference type="GO" id="GO:0000981">
    <property type="term" value="F:DNA-binding transcription factor activity, RNA polymerase II-specific"/>
    <property type="evidence" value="ECO:0007669"/>
    <property type="project" value="TreeGrafter"/>
</dbReference>
<dbReference type="STRING" id="81972.D7KEP0"/>
<dbReference type="FunFam" id="3.40.1810.10:FF:000048">
    <property type="match status" value="1"/>
</dbReference>
<keyword evidence="5" id="KW-0539">Nucleus</keyword>
<keyword evidence="4" id="KW-0804">Transcription</keyword>
<dbReference type="AlphaFoldDB" id="D7KEP0"/>
<evidence type="ECO:0000313" key="7">
    <source>
        <dbReference type="EMBL" id="EFH67101.1"/>
    </source>
</evidence>
<comment type="subcellular location">
    <subcellularLocation>
        <location evidence="1">Nucleus</location>
    </subcellularLocation>
</comment>
<name>D7KEP0_ARALL</name>
<sequence>MNPKKTKGKQKITIKKIEKDEDRLVTLSKRRNGIYTKLSELSILCGAEVAFLGYSCSGKPYTFGSPSFQAVAERFLNGESSSSSSSLQRSVMNAHQQAKIQELCKVYNRMVEKAKAEEVKVKKAAALAEKMPLNEDAWWKVDPKEVKDHEEAKKILEKCEGLYEKLCDEAAARIQRGDGELERDKVLQRLFIHFSRLDWFVGVWSCGVSASQKPSKPKL</sequence>
<dbReference type="Gramene" id="fgenesh1_pg.C_scaffold_1002660">
    <property type="protein sequence ID" value="fgenesh1_pg.C_scaffold_1002660"/>
    <property type="gene ID" value="fgenesh1_pg.C_scaffold_1002660"/>
</dbReference>
<dbReference type="EMBL" id="GL348713">
    <property type="protein sequence ID" value="EFH67101.1"/>
    <property type="molecule type" value="Genomic_DNA"/>
</dbReference>
<dbReference type="InterPro" id="IPR033896">
    <property type="entry name" value="MEF2-like_N"/>
</dbReference>
<dbReference type="PANTHER" id="PTHR11945:SF725">
    <property type="entry name" value="AGAMOUS-LIKE 58-RELATED"/>
    <property type="match status" value="1"/>
</dbReference>
<evidence type="ECO:0000256" key="4">
    <source>
        <dbReference type="ARBA" id="ARBA00023163"/>
    </source>
</evidence>
<proteinExistence type="predicted"/>
<evidence type="ECO:0000313" key="8">
    <source>
        <dbReference type="Proteomes" id="UP000008694"/>
    </source>
</evidence>
<keyword evidence="3" id="KW-0238">DNA-binding</keyword>
<dbReference type="Proteomes" id="UP000008694">
    <property type="component" value="Unassembled WGS sequence"/>
</dbReference>
<dbReference type="Gene3D" id="3.40.1810.10">
    <property type="entry name" value="Transcription factor, MADS-box"/>
    <property type="match status" value="1"/>
</dbReference>
<dbReference type="InterPro" id="IPR036879">
    <property type="entry name" value="TF_MADSbox_sf"/>
</dbReference>
<evidence type="ECO:0000256" key="1">
    <source>
        <dbReference type="ARBA" id="ARBA00004123"/>
    </source>
</evidence>
<dbReference type="PRINTS" id="PR00404">
    <property type="entry name" value="MADSDOMAIN"/>
</dbReference>
<dbReference type="GO" id="GO:0046983">
    <property type="term" value="F:protein dimerization activity"/>
    <property type="evidence" value="ECO:0007669"/>
    <property type="project" value="InterPro"/>
</dbReference>
<dbReference type="GO" id="GO:0000978">
    <property type="term" value="F:RNA polymerase II cis-regulatory region sequence-specific DNA binding"/>
    <property type="evidence" value="ECO:0007669"/>
    <property type="project" value="TreeGrafter"/>
</dbReference>
<keyword evidence="2" id="KW-0805">Transcription regulation</keyword>
<accession>D7KEP0</accession>
<dbReference type="SMART" id="SM00432">
    <property type="entry name" value="MADS"/>
    <property type="match status" value="1"/>
</dbReference>
<dbReference type="Pfam" id="PF00319">
    <property type="entry name" value="SRF-TF"/>
    <property type="match status" value="1"/>
</dbReference>
<dbReference type="SUPFAM" id="SSF55455">
    <property type="entry name" value="SRF-like"/>
    <property type="match status" value="1"/>
</dbReference>
<dbReference type="HOGENOM" id="CLU_053053_5_1_1"/>
<protein>
    <recommendedName>
        <fullName evidence="6">MADS-box domain-containing protein</fullName>
    </recommendedName>
</protein>
<organism evidence="8">
    <name type="scientific">Arabidopsis lyrata subsp. lyrata</name>
    <name type="common">Lyre-leaved rock-cress</name>
    <dbReference type="NCBI Taxonomy" id="81972"/>
    <lineage>
        <taxon>Eukaryota</taxon>
        <taxon>Viridiplantae</taxon>
        <taxon>Streptophyta</taxon>
        <taxon>Embryophyta</taxon>
        <taxon>Tracheophyta</taxon>
        <taxon>Spermatophyta</taxon>
        <taxon>Magnoliopsida</taxon>
        <taxon>eudicotyledons</taxon>
        <taxon>Gunneridae</taxon>
        <taxon>Pentapetalae</taxon>
        <taxon>rosids</taxon>
        <taxon>malvids</taxon>
        <taxon>Brassicales</taxon>
        <taxon>Brassicaceae</taxon>
        <taxon>Camelineae</taxon>
        <taxon>Arabidopsis</taxon>
    </lineage>
</organism>
<evidence type="ECO:0000259" key="6">
    <source>
        <dbReference type="PROSITE" id="PS50066"/>
    </source>
</evidence>
<dbReference type="PANTHER" id="PTHR11945">
    <property type="entry name" value="MADS BOX PROTEIN"/>
    <property type="match status" value="1"/>
</dbReference>
<evidence type="ECO:0000256" key="5">
    <source>
        <dbReference type="ARBA" id="ARBA00023242"/>
    </source>
</evidence>
<evidence type="ECO:0000256" key="2">
    <source>
        <dbReference type="ARBA" id="ARBA00023015"/>
    </source>
</evidence>
<dbReference type="GO" id="GO:0045944">
    <property type="term" value="P:positive regulation of transcription by RNA polymerase II"/>
    <property type="evidence" value="ECO:0007669"/>
    <property type="project" value="InterPro"/>
</dbReference>
<feature type="domain" description="MADS-box" evidence="6">
    <location>
        <begin position="7"/>
        <end position="67"/>
    </location>
</feature>
<dbReference type="eggNOG" id="KOG0014">
    <property type="taxonomic scope" value="Eukaryota"/>
</dbReference>
<dbReference type="PROSITE" id="PS50066">
    <property type="entry name" value="MADS_BOX_2"/>
    <property type="match status" value="1"/>
</dbReference>
<dbReference type="GO" id="GO:0005634">
    <property type="term" value="C:nucleus"/>
    <property type="evidence" value="ECO:0007669"/>
    <property type="project" value="UniProtKB-SubCell"/>
</dbReference>
<dbReference type="CDD" id="cd00265">
    <property type="entry name" value="MADS_MEF2_like"/>
    <property type="match status" value="1"/>
</dbReference>
<reference evidence="8" key="1">
    <citation type="journal article" date="2011" name="Nat. Genet.">
        <title>The Arabidopsis lyrata genome sequence and the basis of rapid genome size change.</title>
        <authorList>
            <person name="Hu T.T."/>
            <person name="Pattyn P."/>
            <person name="Bakker E.G."/>
            <person name="Cao J."/>
            <person name="Cheng J.-F."/>
            <person name="Clark R.M."/>
            <person name="Fahlgren N."/>
            <person name="Fawcett J.A."/>
            <person name="Grimwood J."/>
            <person name="Gundlach H."/>
            <person name="Haberer G."/>
            <person name="Hollister J.D."/>
            <person name="Ossowski S."/>
            <person name="Ottilar R.P."/>
            <person name="Salamov A.A."/>
            <person name="Schneeberger K."/>
            <person name="Spannagl M."/>
            <person name="Wang X."/>
            <person name="Yang L."/>
            <person name="Nasrallah M.E."/>
            <person name="Bergelson J."/>
            <person name="Carrington J.C."/>
            <person name="Gaut B.S."/>
            <person name="Schmutz J."/>
            <person name="Mayer K.F.X."/>
            <person name="Van de Peer Y."/>
            <person name="Grigoriev I.V."/>
            <person name="Nordborg M."/>
            <person name="Weigel D."/>
            <person name="Guo Y.-L."/>
        </authorList>
    </citation>
    <scope>NUCLEOTIDE SEQUENCE [LARGE SCALE GENOMIC DNA]</scope>
    <source>
        <strain evidence="8">cv. MN47</strain>
    </source>
</reference>
<evidence type="ECO:0000256" key="3">
    <source>
        <dbReference type="ARBA" id="ARBA00023125"/>
    </source>
</evidence>
<gene>
    <name evidence="7" type="ORF">ARALYDRAFT_336095</name>
</gene>